<keyword evidence="2" id="KW-0812">Transmembrane</keyword>
<dbReference type="Proteomes" id="UP001497623">
    <property type="component" value="Unassembled WGS sequence"/>
</dbReference>
<keyword evidence="2" id="KW-0472">Membrane</keyword>
<accession>A0AAV2PQS7</accession>
<keyword evidence="2" id="KW-1133">Transmembrane helix</keyword>
<feature type="non-terminal residue" evidence="3">
    <location>
        <position position="1"/>
    </location>
</feature>
<sequence length="210" mass="23512">VDIEPSSASGVSTRAWKSGRVYSWRLSKRDRIPKMAVVFRLLFIVAAMFVMTSLGQQLLDPPPRQCRTLGTNIGSDEDVSDEASVEGPTRNEYPAGGSMMVLALIPDGLTGVFEFYLCPPEPELGDQQEECLVKVPLMLGDRSGTQFDLSKVEKTDKYEIPIWLPEDLPSDNYTLMWRVVVTECDDDYSGETCVLRDDSFCTDVQIRDVK</sequence>
<evidence type="ECO:0000313" key="3">
    <source>
        <dbReference type="EMBL" id="CAL4062764.1"/>
    </source>
</evidence>
<evidence type="ECO:0000313" key="4">
    <source>
        <dbReference type="Proteomes" id="UP001497623"/>
    </source>
</evidence>
<name>A0AAV2PQS7_MEGNR</name>
<feature type="transmembrane region" description="Helical" evidence="2">
    <location>
        <begin position="37"/>
        <end position="59"/>
    </location>
</feature>
<organism evidence="3 4">
    <name type="scientific">Meganyctiphanes norvegica</name>
    <name type="common">Northern krill</name>
    <name type="synonym">Thysanopoda norvegica</name>
    <dbReference type="NCBI Taxonomy" id="48144"/>
    <lineage>
        <taxon>Eukaryota</taxon>
        <taxon>Metazoa</taxon>
        <taxon>Ecdysozoa</taxon>
        <taxon>Arthropoda</taxon>
        <taxon>Crustacea</taxon>
        <taxon>Multicrustacea</taxon>
        <taxon>Malacostraca</taxon>
        <taxon>Eumalacostraca</taxon>
        <taxon>Eucarida</taxon>
        <taxon>Euphausiacea</taxon>
        <taxon>Euphausiidae</taxon>
        <taxon>Meganyctiphanes</taxon>
    </lineage>
</organism>
<proteinExistence type="predicted"/>
<reference evidence="3 4" key="1">
    <citation type="submission" date="2024-05" db="EMBL/GenBank/DDBJ databases">
        <authorList>
            <person name="Wallberg A."/>
        </authorList>
    </citation>
    <scope>NUCLEOTIDE SEQUENCE [LARGE SCALE GENOMIC DNA]</scope>
</reference>
<feature type="region of interest" description="Disordered" evidence="1">
    <location>
        <begin position="70"/>
        <end position="91"/>
    </location>
</feature>
<evidence type="ECO:0000256" key="2">
    <source>
        <dbReference type="SAM" id="Phobius"/>
    </source>
</evidence>
<dbReference type="EMBL" id="CAXKWB010000904">
    <property type="protein sequence ID" value="CAL4062764.1"/>
    <property type="molecule type" value="Genomic_DNA"/>
</dbReference>
<evidence type="ECO:0000256" key="1">
    <source>
        <dbReference type="SAM" id="MobiDB-lite"/>
    </source>
</evidence>
<keyword evidence="4" id="KW-1185">Reference proteome</keyword>
<protein>
    <submittedName>
        <fullName evidence="3">Uncharacterized protein</fullName>
    </submittedName>
</protein>
<comment type="caution">
    <text evidence="3">The sequence shown here is derived from an EMBL/GenBank/DDBJ whole genome shotgun (WGS) entry which is preliminary data.</text>
</comment>
<dbReference type="AlphaFoldDB" id="A0AAV2PQS7"/>
<gene>
    <name evidence="3" type="ORF">MNOR_LOCUS2821</name>
</gene>
<feature type="compositionally biased region" description="Acidic residues" evidence="1">
    <location>
        <begin position="75"/>
        <end position="84"/>
    </location>
</feature>